<evidence type="ECO:0000256" key="1">
    <source>
        <dbReference type="SAM" id="MobiDB-lite"/>
    </source>
</evidence>
<gene>
    <name evidence="2" type="ORF">H206_05286</name>
</gene>
<sequence>MFAMSKPGLMKPAKAPHRNKERRDNITKTP</sequence>
<keyword evidence="3" id="KW-1185">Reference proteome</keyword>
<evidence type="ECO:0000313" key="2">
    <source>
        <dbReference type="EMBL" id="RWX48166.1"/>
    </source>
</evidence>
<protein>
    <submittedName>
        <fullName evidence="2">Uncharacterized protein</fullName>
    </submittedName>
</protein>
<feature type="region of interest" description="Disordered" evidence="1">
    <location>
        <begin position="1"/>
        <end position="30"/>
    </location>
</feature>
<reference evidence="2 3" key="1">
    <citation type="submission" date="2017-01" db="EMBL/GenBank/DDBJ databases">
        <title>The cable genome- insights into the physiology and evolution of filamentous bacteria capable of sulfide oxidation via long distance electron transfer.</title>
        <authorList>
            <person name="Schreiber L."/>
            <person name="Bjerg J.T."/>
            <person name="Boggild A."/>
            <person name="Van De Vossenberg J."/>
            <person name="Meysman F."/>
            <person name="Nielsen L.P."/>
            <person name="Schramm A."/>
            <person name="Kjeldsen K.U."/>
        </authorList>
    </citation>
    <scope>NUCLEOTIDE SEQUENCE [LARGE SCALE GENOMIC DNA]</scope>
    <source>
        <strain evidence="2">MCF</strain>
    </source>
</reference>
<comment type="caution">
    <text evidence="2">The sequence shown here is derived from an EMBL/GenBank/DDBJ whole genome shotgun (WGS) entry which is preliminary data.</text>
</comment>
<dbReference type="Proteomes" id="UP000287853">
    <property type="component" value="Unassembled WGS sequence"/>
</dbReference>
<organism evidence="2 3">
    <name type="scientific">Candidatus Electrothrix aarhusensis</name>
    <dbReference type="NCBI Taxonomy" id="1859131"/>
    <lineage>
        <taxon>Bacteria</taxon>
        <taxon>Pseudomonadati</taxon>
        <taxon>Thermodesulfobacteriota</taxon>
        <taxon>Desulfobulbia</taxon>
        <taxon>Desulfobulbales</taxon>
        <taxon>Desulfobulbaceae</taxon>
        <taxon>Candidatus Electrothrix</taxon>
    </lineage>
</organism>
<proteinExistence type="predicted"/>
<dbReference type="EMBL" id="MTKO01000005">
    <property type="protein sequence ID" value="RWX48166.1"/>
    <property type="molecule type" value="Genomic_DNA"/>
</dbReference>
<accession>A0A3S3QLZ6</accession>
<evidence type="ECO:0000313" key="3">
    <source>
        <dbReference type="Proteomes" id="UP000287853"/>
    </source>
</evidence>
<feature type="compositionally biased region" description="Basic and acidic residues" evidence="1">
    <location>
        <begin position="21"/>
        <end position="30"/>
    </location>
</feature>
<dbReference type="AlphaFoldDB" id="A0A3S3QLZ6"/>
<name>A0A3S3QLZ6_9BACT</name>